<keyword evidence="3" id="KW-1003">Cell membrane</keyword>
<dbReference type="AlphaFoldDB" id="A0AA36MRT5"/>
<evidence type="ECO:0008006" key="10">
    <source>
        <dbReference type="Google" id="ProtNLM"/>
    </source>
</evidence>
<dbReference type="PANTHER" id="PTHR16024">
    <property type="entry name" value="XK-RELATED PROTEIN"/>
    <property type="match status" value="1"/>
</dbReference>
<evidence type="ECO:0000256" key="2">
    <source>
        <dbReference type="ARBA" id="ARBA00008789"/>
    </source>
</evidence>
<comment type="caution">
    <text evidence="8">The sequence shown here is derived from an EMBL/GenBank/DDBJ whole genome shotgun (WGS) entry which is preliminary data.</text>
</comment>
<feature type="transmembrane region" description="Helical" evidence="7">
    <location>
        <begin position="212"/>
        <end position="233"/>
    </location>
</feature>
<evidence type="ECO:0000313" key="8">
    <source>
        <dbReference type="EMBL" id="CAJ1377773.1"/>
    </source>
</evidence>
<sequence length="413" mass="44422">MELACPVDGLKGKRSGPVHRGMDLLPEKIRPSPWTRNLMSLLAMVLNMADFGTDVMVLLGLSCALPAPHAACVNATHTDAIASAASCEPHTAWFAISATILVVSTVLSSCMWARGKATLARNAARRLEDEGPESELRPREGCCGFCCWYFVLGLLQLGDAAELVQFLRGELKDGLRQWRILFGKVLESVPQAYLQGYVLLHTKRRMEPFQLASISVSGLSLAFGLVTSMAEMFSSSRLKTAQGKVLGFVFFALDVWARCTAVALGLVPSVRLAACGVIAGYWVLSLAAYLKMRGWPGCGTFFWEFVFGQLFFVYIVPAAAITQGPSELPGPLKRTWQVLRFLESAGLCGAALGLGLGTCQQPLVPEALASLALVAASVVPWLGLQLLDDEGQFRGLPSLPGTPMGRSAPLDTE</sequence>
<accession>A0AA36MRT5</accession>
<feature type="transmembrane region" description="Helical" evidence="7">
    <location>
        <begin position="367"/>
        <end position="387"/>
    </location>
</feature>
<protein>
    <recommendedName>
        <fullName evidence="10">XK-related protein</fullName>
    </recommendedName>
</protein>
<organism evidence="8 9">
    <name type="scientific">Effrenium voratum</name>
    <dbReference type="NCBI Taxonomy" id="2562239"/>
    <lineage>
        <taxon>Eukaryota</taxon>
        <taxon>Sar</taxon>
        <taxon>Alveolata</taxon>
        <taxon>Dinophyceae</taxon>
        <taxon>Suessiales</taxon>
        <taxon>Symbiodiniaceae</taxon>
        <taxon>Effrenium</taxon>
    </lineage>
</organism>
<keyword evidence="4 7" id="KW-0812">Transmembrane</keyword>
<dbReference type="Proteomes" id="UP001178507">
    <property type="component" value="Unassembled WGS sequence"/>
</dbReference>
<keyword evidence="5 7" id="KW-1133">Transmembrane helix</keyword>
<feature type="transmembrane region" description="Helical" evidence="7">
    <location>
        <begin position="301"/>
        <end position="321"/>
    </location>
</feature>
<evidence type="ECO:0000256" key="7">
    <source>
        <dbReference type="SAM" id="Phobius"/>
    </source>
</evidence>
<keyword evidence="9" id="KW-1185">Reference proteome</keyword>
<proteinExistence type="inferred from homology"/>
<name>A0AA36MRT5_9DINO</name>
<dbReference type="EMBL" id="CAUJNA010000489">
    <property type="protein sequence ID" value="CAJ1377773.1"/>
    <property type="molecule type" value="Genomic_DNA"/>
</dbReference>
<comment type="subcellular location">
    <subcellularLocation>
        <location evidence="1">Cell membrane</location>
        <topology evidence="1">Multi-pass membrane protein</topology>
    </subcellularLocation>
</comment>
<evidence type="ECO:0000256" key="1">
    <source>
        <dbReference type="ARBA" id="ARBA00004651"/>
    </source>
</evidence>
<evidence type="ECO:0000313" key="9">
    <source>
        <dbReference type="Proteomes" id="UP001178507"/>
    </source>
</evidence>
<dbReference type="GO" id="GO:0005886">
    <property type="term" value="C:plasma membrane"/>
    <property type="evidence" value="ECO:0007669"/>
    <property type="project" value="UniProtKB-SubCell"/>
</dbReference>
<comment type="similarity">
    <text evidence="2">Belongs to the XK family.</text>
</comment>
<evidence type="ECO:0000256" key="3">
    <source>
        <dbReference type="ARBA" id="ARBA00022475"/>
    </source>
</evidence>
<feature type="transmembrane region" description="Helical" evidence="7">
    <location>
        <begin position="92"/>
        <end position="113"/>
    </location>
</feature>
<feature type="transmembrane region" description="Helical" evidence="7">
    <location>
        <begin position="270"/>
        <end position="289"/>
    </location>
</feature>
<dbReference type="Pfam" id="PF09815">
    <property type="entry name" value="XK-related"/>
    <property type="match status" value="1"/>
</dbReference>
<feature type="transmembrane region" description="Helical" evidence="7">
    <location>
        <begin position="341"/>
        <end position="360"/>
    </location>
</feature>
<dbReference type="InterPro" id="IPR050895">
    <property type="entry name" value="XK-related_scramblase"/>
</dbReference>
<dbReference type="PANTHER" id="PTHR16024:SF6">
    <property type="entry name" value="XK-RELATED PROTEIN"/>
    <property type="match status" value="1"/>
</dbReference>
<reference evidence="8" key="1">
    <citation type="submission" date="2023-08" db="EMBL/GenBank/DDBJ databases">
        <authorList>
            <person name="Chen Y."/>
            <person name="Shah S."/>
            <person name="Dougan E. K."/>
            <person name="Thang M."/>
            <person name="Chan C."/>
        </authorList>
    </citation>
    <scope>NUCLEOTIDE SEQUENCE</scope>
</reference>
<dbReference type="InterPro" id="IPR018629">
    <property type="entry name" value="XK-rel"/>
</dbReference>
<gene>
    <name evidence="8" type="ORF">EVOR1521_LOCUS6489</name>
</gene>
<evidence type="ECO:0000256" key="4">
    <source>
        <dbReference type="ARBA" id="ARBA00022692"/>
    </source>
</evidence>
<evidence type="ECO:0000256" key="5">
    <source>
        <dbReference type="ARBA" id="ARBA00022989"/>
    </source>
</evidence>
<evidence type="ECO:0000256" key="6">
    <source>
        <dbReference type="ARBA" id="ARBA00023136"/>
    </source>
</evidence>
<keyword evidence="6 7" id="KW-0472">Membrane</keyword>